<dbReference type="AlphaFoldDB" id="A0A2T0GXZ8"/>
<name>A0A2T0GXZ8_ACTMO</name>
<keyword evidence="1" id="KW-0812">Transmembrane</keyword>
<proteinExistence type="predicted"/>
<accession>A0A2T0GXZ8</accession>
<dbReference type="Proteomes" id="UP000239352">
    <property type="component" value="Unassembled WGS sequence"/>
</dbReference>
<organism evidence="3 4">
    <name type="scientific">Actinopolyspora mortivallis</name>
    <dbReference type="NCBI Taxonomy" id="33906"/>
    <lineage>
        <taxon>Bacteria</taxon>
        <taxon>Bacillati</taxon>
        <taxon>Actinomycetota</taxon>
        <taxon>Actinomycetes</taxon>
        <taxon>Actinopolysporales</taxon>
        <taxon>Actinopolysporaceae</taxon>
        <taxon>Actinopolyspora</taxon>
    </lineage>
</organism>
<dbReference type="STRING" id="1050202.GCA_000384035_01609"/>
<reference evidence="3 4" key="1">
    <citation type="submission" date="2018-03" db="EMBL/GenBank/DDBJ databases">
        <title>Actinopolyspora mortivallis from Sahara, screening for active biomolecules.</title>
        <authorList>
            <person name="Selama O."/>
            <person name="Wellington E.M.H."/>
            <person name="Hacene H."/>
        </authorList>
    </citation>
    <scope>NUCLEOTIDE SEQUENCE [LARGE SCALE GENOMIC DNA]</scope>
    <source>
        <strain evidence="3 4">M5A</strain>
    </source>
</reference>
<evidence type="ECO:0000259" key="2">
    <source>
        <dbReference type="Pfam" id="PF03372"/>
    </source>
</evidence>
<dbReference type="Gene3D" id="3.60.10.10">
    <property type="entry name" value="Endonuclease/exonuclease/phosphatase"/>
    <property type="match status" value="1"/>
</dbReference>
<evidence type="ECO:0000313" key="3">
    <source>
        <dbReference type="EMBL" id="PRW63970.1"/>
    </source>
</evidence>
<feature type="transmembrane region" description="Helical" evidence="1">
    <location>
        <begin position="48"/>
        <end position="66"/>
    </location>
</feature>
<dbReference type="InParanoid" id="A0A2T0GXZ8"/>
<dbReference type="EMBL" id="PVSR01000007">
    <property type="protein sequence ID" value="PRW63970.1"/>
    <property type="molecule type" value="Genomic_DNA"/>
</dbReference>
<comment type="caution">
    <text evidence="3">The sequence shown here is derived from an EMBL/GenBank/DDBJ whole genome shotgun (WGS) entry which is preliminary data.</text>
</comment>
<dbReference type="Pfam" id="PF03372">
    <property type="entry name" value="Exo_endo_phos"/>
    <property type="match status" value="1"/>
</dbReference>
<gene>
    <name evidence="3" type="ORF">CEP50_07195</name>
</gene>
<feature type="transmembrane region" description="Helical" evidence="1">
    <location>
        <begin position="18"/>
        <end position="36"/>
    </location>
</feature>
<dbReference type="InterPro" id="IPR036691">
    <property type="entry name" value="Endo/exonu/phosph_ase_sf"/>
</dbReference>
<dbReference type="SUPFAM" id="SSF56219">
    <property type="entry name" value="DNase I-like"/>
    <property type="match status" value="1"/>
</dbReference>
<evidence type="ECO:0000313" key="4">
    <source>
        <dbReference type="Proteomes" id="UP000239352"/>
    </source>
</evidence>
<dbReference type="InterPro" id="IPR005135">
    <property type="entry name" value="Endo/exonuclease/phosphatase"/>
</dbReference>
<keyword evidence="4" id="KW-1185">Reference proteome</keyword>
<feature type="domain" description="Endonuclease/exonuclease/phosphatase" evidence="2">
    <location>
        <begin position="107"/>
        <end position="301"/>
    </location>
</feature>
<feature type="transmembrane region" description="Helical" evidence="1">
    <location>
        <begin position="73"/>
        <end position="90"/>
    </location>
</feature>
<protein>
    <recommendedName>
        <fullName evidence="2">Endonuclease/exonuclease/phosphatase domain-containing protein</fullName>
    </recommendedName>
</protein>
<sequence length="310" mass="33298">MFGRVRSGKRPWRARDTLLGLFAGAVTVLFLGHGLVPNPLGIGTLLDSVIPWLGVLPVLALVPALLGRCRATGLLLVPVLVWALVFGRSLPADGASGEGHLEVVTQNLYADNREPEVTLRQLARTGSDLVGLQEVTNGDREEVAEILGSEYPHHASVGTVGLWSRYPLSEVRTVDLGLGWARALRATVRAPEGVTAVYTVHLPSLRPDLVERRNRALERLAEAVRGEGIRRVVLLGDLNTAGTDRALDTLTGVLPARASAATSGFGFTWPAGFPVVRLDHVLARAMRPVTSEVLDTSGSDHRAVRTTLTY</sequence>
<keyword evidence="1" id="KW-0472">Membrane</keyword>
<dbReference type="GO" id="GO:0003824">
    <property type="term" value="F:catalytic activity"/>
    <property type="evidence" value="ECO:0007669"/>
    <property type="project" value="InterPro"/>
</dbReference>
<evidence type="ECO:0000256" key="1">
    <source>
        <dbReference type="SAM" id="Phobius"/>
    </source>
</evidence>
<keyword evidence="1" id="KW-1133">Transmembrane helix</keyword>